<dbReference type="InterPro" id="IPR016888">
    <property type="entry name" value="UCP028498"/>
</dbReference>
<name>A0A0R2MHJ1_9LACO</name>
<comment type="caution">
    <text evidence="1">The sequence shown here is derived from an EMBL/GenBank/DDBJ whole genome shotgun (WGS) entry which is preliminary data.</text>
</comment>
<evidence type="ECO:0008006" key="3">
    <source>
        <dbReference type="Google" id="ProtNLM"/>
    </source>
</evidence>
<dbReference type="STRING" id="942150.IV64_GL002270"/>
<gene>
    <name evidence="1" type="ORF">IV64_GL002270</name>
</gene>
<evidence type="ECO:0000313" key="2">
    <source>
        <dbReference type="Proteomes" id="UP000051783"/>
    </source>
</evidence>
<dbReference type="Proteomes" id="UP000051783">
    <property type="component" value="Unassembled WGS sequence"/>
</dbReference>
<accession>A0A0R2MHJ1</accession>
<organism evidence="1 2">
    <name type="scientific">Lactiplantibacillus xiangfangensis</name>
    <dbReference type="NCBI Taxonomy" id="942150"/>
    <lineage>
        <taxon>Bacteria</taxon>
        <taxon>Bacillati</taxon>
        <taxon>Bacillota</taxon>
        <taxon>Bacilli</taxon>
        <taxon>Lactobacillales</taxon>
        <taxon>Lactobacillaceae</taxon>
        <taxon>Lactiplantibacillus</taxon>
    </lineage>
</organism>
<proteinExistence type="predicted"/>
<dbReference type="PATRIC" id="fig|942150.3.peg.2374"/>
<dbReference type="PIRSF" id="PIRSF028498">
    <property type="entry name" value="UCP028498"/>
    <property type="match status" value="1"/>
</dbReference>
<dbReference type="EMBL" id="JQCL01000054">
    <property type="protein sequence ID" value="KRO11632.1"/>
    <property type="molecule type" value="Genomic_DNA"/>
</dbReference>
<protein>
    <recommendedName>
        <fullName evidence="3">DUF2255 family protein</fullName>
    </recommendedName>
</protein>
<evidence type="ECO:0000313" key="1">
    <source>
        <dbReference type="EMBL" id="KRO11632.1"/>
    </source>
</evidence>
<keyword evidence="2" id="KW-1185">Reference proteome</keyword>
<sequence length="128" mass="14701">MTKKWTAAQLKCFAIADDFRVSPFYSDGKTYGTPTWIWSVVVDQDLYIRAWNGVQSRWYRSATTQCAGRMFLAKANHEISFEPIRNANLNDQIDQAYQRKYADSPYLGPMIQAGPRQSTLRVLPRGTN</sequence>
<reference evidence="1 2" key="1">
    <citation type="journal article" date="2015" name="Genome Announc.">
        <title>Expanding the biotechnology potential of lactobacilli through comparative genomics of 213 strains and associated genera.</title>
        <authorList>
            <person name="Sun Z."/>
            <person name="Harris H.M."/>
            <person name="McCann A."/>
            <person name="Guo C."/>
            <person name="Argimon S."/>
            <person name="Zhang W."/>
            <person name="Yang X."/>
            <person name="Jeffery I.B."/>
            <person name="Cooney J.C."/>
            <person name="Kagawa T.F."/>
            <person name="Liu W."/>
            <person name="Song Y."/>
            <person name="Salvetti E."/>
            <person name="Wrobel A."/>
            <person name="Rasinkangas P."/>
            <person name="Parkhill J."/>
            <person name="Rea M.C."/>
            <person name="O'Sullivan O."/>
            <person name="Ritari J."/>
            <person name="Douillard F.P."/>
            <person name="Paul Ross R."/>
            <person name="Yang R."/>
            <person name="Briner A.E."/>
            <person name="Felis G.E."/>
            <person name="de Vos W.M."/>
            <person name="Barrangou R."/>
            <person name="Klaenhammer T.R."/>
            <person name="Caufield P.W."/>
            <person name="Cui Y."/>
            <person name="Zhang H."/>
            <person name="O'Toole P.W."/>
        </authorList>
    </citation>
    <scope>NUCLEOTIDE SEQUENCE [LARGE SCALE GENOMIC DNA]</scope>
    <source>
        <strain evidence="1 2">LMG 26013</strain>
    </source>
</reference>
<dbReference type="OrthoDB" id="162563at2"/>
<dbReference type="Pfam" id="PF10012">
    <property type="entry name" value="DUF2255"/>
    <property type="match status" value="1"/>
</dbReference>
<dbReference type="RefSeq" id="WP_057706001.1">
    <property type="nucleotide sequence ID" value="NZ_JQCL01000054.1"/>
</dbReference>
<dbReference type="AlphaFoldDB" id="A0A0R2MHJ1"/>